<sequence length="223" mass="24755">MAAVVAACREAFHLGASSTLLIVQEANVRARRFYERVGFSDTGKSMTRGGRSFILIEYKNNKVAPAVALVEEQDAECLTAWLGAEDLAVQHAVDGEDFGRPISPACIRGFWSGFAQWCQTARSREALVHRVFVARVDGVACGHIEIGVLPLLYHFARRESDERSKGLTVPDARAHTQTAASALVDADTSTAYFSWDSFQIFRHKKFAIYNICRESQATVRFHL</sequence>
<gene>
    <name evidence="2" type="ORF">PCOR1329_LOCUS17643</name>
</gene>
<dbReference type="Gene3D" id="3.40.630.30">
    <property type="match status" value="1"/>
</dbReference>
<proteinExistence type="predicted"/>
<reference evidence="2" key="1">
    <citation type="submission" date="2023-10" db="EMBL/GenBank/DDBJ databases">
        <authorList>
            <person name="Chen Y."/>
            <person name="Shah S."/>
            <person name="Dougan E. K."/>
            <person name="Thang M."/>
            <person name="Chan C."/>
        </authorList>
    </citation>
    <scope>NUCLEOTIDE SEQUENCE [LARGE SCALE GENOMIC DNA]</scope>
</reference>
<dbReference type="PROSITE" id="PS51186">
    <property type="entry name" value="GNAT"/>
    <property type="match status" value="1"/>
</dbReference>
<dbReference type="InterPro" id="IPR000182">
    <property type="entry name" value="GNAT_dom"/>
</dbReference>
<protein>
    <recommendedName>
        <fullName evidence="1">N-acetyltransferase domain-containing protein</fullName>
    </recommendedName>
</protein>
<dbReference type="SUPFAM" id="SSF55729">
    <property type="entry name" value="Acyl-CoA N-acyltransferases (Nat)"/>
    <property type="match status" value="1"/>
</dbReference>
<evidence type="ECO:0000313" key="2">
    <source>
        <dbReference type="EMBL" id="CAK0813858.1"/>
    </source>
</evidence>
<evidence type="ECO:0000313" key="3">
    <source>
        <dbReference type="Proteomes" id="UP001189429"/>
    </source>
</evidence>
<name>A0ABN9R815_9DINO</name>
<evidence type="ECO:0000259" key="1">
    <source>
        <dbReference type="PROSITE" id="PS51186"/>
    </source>
</evidence>
<dbReference type="InterPro" id="IPR016181">
    <property type="entry name" value="Acyl_CoA_acyltransferase"/>
</dbReference>
<accession>A0ABN9R815</accession>
<comment type="caution">
    <text evidence="2">The sequence shown here is derived from an EMBL/GenBank/DDBJ whole genome shotgun (WGS) entry which is preliminary data.</text>
</comment>
<dbReference type="Proteomes" id="UP001189429">
    <property type="component" value="Unassembled WGS sequence"/>
</dbReference>
<organism evidence="2 3">
    <name type="scientific">Prorocentrum cordatum</name>
    <dbReference type="NCBI Taxonomy" id="2364126"/>
    <lineage>
        <taxon>Eukaryota</taxon>
        <taxon>Sar</taxon>
        <taxon>Alveolata</taxon>
        <taxon>Dinophyceae</taxon>
        <taxon>Prorocentrales</taxon>
        <taxon>Prorocentraceae</taxon>
        <taxon>Prorocentrum</taxon>
    </lineage>
</organism>
<feature type="domain" description="N-acetyltransferase" evidence="1">
    <location>
        <begin position="1"/>
        <end position="60"/>
    </location>
</feature>
<dbReference type="EMBL" id="CAUYUJ010005498">
    <property type="protein sequence ID" value="CAK0813858.1"/>
    <property type="molecule type" value="Genomic_DNA"/>
</dbReference>
<keyword evidence="3" id="KW-1185">Reference proteome</keyword>